<accession>A0A8S5T0Z0</accession>
<protein>
    <submittedName>
        <fullName evidence="1">Uncharacterized protein</fullName>
    </submittedName>
</protein>
<organism evidence="1">
    <name type="scientific">Myoviridae sp. ctp4Q36</name>
    <dbReference type="NCBI Taxonomy" id="2827708"/>
    <lineage>
        <taxon>Viruses</taxon>
        <taxon>Duplodnaviria</taxon>
        <taxon>Heunggongvirae</taxon>
        <taxon>Uroviricota</taxon>
        <taxon>Caudoviricetes</taxon>
    </lineage>
</organism>
<dbReference type="EMBL" id="BK032725">
    <property type="protein sequence ID" value="DAF56989.1"/>
    <property type="molecule type" value="Genomic_DNA"/>
</dbReference>
<sequence>MSENLRSDGKAVDVTLGNAFNAVTVEKGDLIQAEGWVGIAMHRGTKGDTIAIETTQREFVLPVGSVAAAKGAVLYADLTNDGKITLVTDKTKTPIIKVTRAKDAKNNVWAKLLPQTV</sequence>
<proteinExistence type="predicted"/>
<reference evidence="1" key="1">
    <citation type="journal article" date="2021" name="Proc. Natl. Acad. Sci. U.S.A.">
        <title>A Catalog of Tens of Thousands of Viruses from Human Metagenomes Reveals Hidden Associations with Chronic Diseases.</title>
        <authorList>
            <person name="Tisza M.J."/>
            <person name="Buck C.B."/>
        </authorList>
    </citation>
    <scope>NUCLEOTIDE SEQUENCE</scope>
    <source>
        <strain evidence="1">Ctp4Q36</strain>
    </source>
</reference>
<name>A0A8S5T0Z0_9CAUD</name>
<evidence type="ECO:0000313" key="1">
    <source>
        <dbReference type="EMBL" id="DAF56989.1"/>
    </source>
</evidence>